<reference evidence="3 4" key="1">
    <citation type="submission" date="2019-06" db="EMBL/GenBank/DDBJ databases">
        <authorList>
            <person name="Broberg M."/>
        </authorList>
    </citation>
    <scope>NUCLEOTIDE SEQUENCE [LARGE SCALE GENOMIC DNA]</scope>
</reference>
<accession>A0ABY6UJW1</accession>
<dbReference type="Proteomes" id="UP000766486">
    <property type="component" value="Unassembled WGS sequence"/>
</dbReference>
<keyword evidence="1" id="KW-0812">Transmembrane</keyword>
<keyword evidence="1" id="KW-1133">Transmembrane helix</keyword>
<evidence type="ECO:0000313" key="3">
    <source>
        <dbReference type="EMBL" id="VUC30457.1"/>
    </source>
</evidence>
<organism evidence="3 4">
    <name type="scientific">Bionectria ochroleuca</name>
    <name type="common">Gliocladium roseum</name>
    <dbReference type="NCBI Taxonomy" id="29856"/>
    <lineage>
        <taxon>Eukaryota</taxon>
        <taxon>Fungi</taxon>
        <taxon>Dikarya</taxon>
        <taxon>Ascomycota</taxon>
        <taxon>Pezizomycotina</taxon>
        <taxon>Sordariomycetes</taxon>
        <taxon>Hypocreomycetidae</taxon>
        <taxon>Hypocreales</taxon>
        <taxon>Bionectriaceae</taxon>
        <taxon>Clonostachys</taxon>
    </lineage>
</organism>
<dbReference type="EMBL" id="CABFNS010000820">
    <property type="protein sequence ID" value="VUC30457.1"/>
    <property type="molecule type" value="Genomic_DNA"/>
</dbReference>
<dbReference type="Pfam" id="PF06101">
    <property type="entry name" value="Vps62"/>
    <property type="match status" value="1"/>
</dbReference>
<keyword evidence="4" id="KW-1185">Reference proteome</keyword>
<feature type="transmembrane region" description="Helical" evidence="1">
    <location>
        <begin position="404"/>
        <end position="425"/>
    </location>
</feature>
<dbReference type="InterPro" id="IPR009291">
    <property type="entry name" value="Vps62"/>
</dbReference>
<evidence type="ECO:0000256" key="1">
    <source>
        <dbReference type="SAM" id="Phobius"/>
    </source>
</evidence>
<feature type="signal peptide" evidence="2">
    <location>
        <begin position="1"/>
        <end position="24"/>
    </location>
</feature>
<sequence>MGHRYFSFITVLLLAAQALAGLSAAGIEDGRPQDVSPREPQPKVPDYVLKHAPLVWLHPEDPFRPSDLLEHVRRTTPMSAYKPIPDVPELNLDNLAVLNTAKGGPGALTSKDNVTAVPSWLLGEMPDEKGIIHNSTACVVLLIEKSPEITDVFYWYFYSYNRGANITWVVEPFNRIFGAHPPSFHFGDHVGDWSTREHNMIRFKNGEPTGLYYSQHDGGASFDWNDLAISKREGMRPFSYSAYGSHANYVTEGWVTLMLFSYLWCLTVNRDHLHNVVLIDWCKAGHLWDPVESAFFYRYDPKSSTFTSLSREGSNDPTLAKSDSFIYYKGLWGDEKYPDTNPDQATVPYFGLKRFVSGPTGPVMKALIRNGLGPNGGAKRSWPEWIVAVFMFWYPCCIRGWRKWMSLMMFMSCAMLVGFGGYRILVKKRLQKQKYSKLETEIPLDELERENVSR</sequence>
<keyword evidence="1" id="KW-0472">Membrane</keyword>
<gene>
    <name evidence="3" type="ORF">CLO192961_LOCUS287438</name>
</gene>
<dbReference type="PANTHER" id="PTHR48174:SF5">
    <property type="entry name" value="VACUOLAR PROTEIN SORTING-ASSOCIATED PROTEIN 62"/>
    <property type="match status" value="1"/>
</dbReference>
<comment type="caution">
    <text evidence="3">The sequence shown here is derived from an EMBL/GenBank/DDBJ whole genome shotgun (WGS) entry which is preliminary data.</text>
</comment>
<evidence type="ECO:0000256" key="2">
    <source>
        <dbReference type="SAM" id="SignalP"/>
    </source>
</evidence>
<proteinExistence type="predicted"/>
<keyword evidence="2" id="KW-0732">Signal</keyword>
<dbReference type="PANTHER" id="PTHR48174">
    <property type="entry name" value="DUF946 FAMILY PROTEIN"/>
    <property type="match status" value="1"/>
</dbReference>
<evidence type="ECO:0000313" key="4">
    <source>
        <dbReference type="Proteomes" id="UP000766486"/>
    </source>
</evidence>
<evidence type="ECO:0008006" key="5">
    <source>
        <dbReference type="Google" id="ProtNLM"/>
    </source>
</evidence>
<name>A0ABY6UJW1_BIOOC</name>
<feature type="chain" id="PRO_5045386673" description="Vacuolar protein sorting-associated protein 62" evidence="2">
    <location>
        <begin position="25"/>
        <end position="454"/>
    </location>
</feature>
<protein>
    <recommendedName>
        <fullName evidence="5">Vacuolar protein sorting-associated protein 62</fullName>
    </recommendedName>
</protein>